<accession>A0A8K0KHH5</accession>
<evidence type="ECO:0000259" key="2">
    <source>
        <dbReference type="Pfam" id="PF00685"/>
    </source>
</evidence>
<dbReference type="SUPFAM" id="SSF52540">
    <property type="entry name" value="P-loop containing nucleoside triphosphate hydrolases"/>
    <property type="match status" value="1"/>
</dbReference>
<evidence type="ECO:0000313" key="3">
    <source>
        <dbReference type="EMBL" id="KAG8234041.1"/>
    </source>
</evidence>
<dbReference type="InterPro" id="IPR027417">
    <property type="entry name" value="P-loop_NTPase"/>
</dbReference>
<comment type="caution">
    <text evidence="3">The sequence shown here is derived from an EMBL/GenBank/DDBJ whole genome shotgun (WGS) entry which is preliminary data.</text>
</comment>
<name>A0A8K0KHH5_LADFU</name>
<feature type="domain" description="Sulfotransferase" evidence="2">
    <location>
        <begin position="49"/>
        <end position="337"/>
    </location>
</feature>
<dbReference type="Pfam" id="PF00685">
    <property type="entry name" value="Sulfotransfer_1"/>
    <property type="match status" value="1"/>
</dbReference>
<dbReference type="PANTHER" id="PTHR10704">
    <property type="entry name" value="CARBOHYDRATE SULFOTRANSFERASE"/>
    <property type="match status" value="1"/>
</dbReference>
<reference evidence="3" key="2">
    <citation type="submission" date="2017-10" db="EMBL/GenBank/DDBJ databases">
        <title>Ladona fulva Genome sequencing and assembly.</title>
        <authorList>
            <person name="Murali S."/>
            <person name="Richards S."/>
            <person name="Bandaranaike D."/>
            <person name="Bellair M."/>
            <person name="Blankenburg K."/>
            <person name="Chao H."/>
            <person name="Dinh H."/>
            <person name="Doddapaneni H."/>
            <person name="Dugan-Rocha S."/>
            <person name="Elkadiri S."/>
            <person name="Gnanaolivu R."/>
            <person name="Hernandez B."/>
            <person name="Skinner E."/>
            <person name="Javaid M."/>
            <person name="Lee S."/>
            <person name="Li M."/>
            <person name="Ming W."/>
            <person name="Munidasa M."/>
            <person name="Muniz J."/>
            <person name="Nguyen L."/>
            <person name="Hughes D."/>
            <person name="Osuji N."/>
            <person name="Pu L.-L."/>
            <person name="Puazo M."/>
            <person name="Qu C."/>
            <person name="Quiroz J."/>
            <person name="Raj R."/>
            <person name="Weissenberger G."/>
            <person name="Xin Y."/>
            <person name="Zou X."/>
            <person name="Han Y."/>
            <person name="Worley K."/>
            <person name="Muzny D."/>
            <person name="Gibbs R."/>
        </authorList>
    </citation>
    <scope>NUCLEOTIDE SEQUENCE</scope>
    <source>
        <strain evidence="3">Sampled in the wild</strain>
    </source>
</reference>
<protein>
    <recommendedName>
        <fullName evidence="2">Sulfotransferase domain-containing protein</fullName>
    </recommendedName>
</protein>
<dbReference type="GO" id="GO:0006044">
    <property type="term" value="P:N-acetylglucosamine metabolic process"/>
    <property type="evidence" value="ECO:0007669"/>
    <property type="project" value="TreeGrafter"/>
</dbReference>
<gene>
    <name evidence="3" type="ORF">J437_LFUL014128</name>
</gene>
<dbReference type="InterPro" id="IPR000863">
    <property type="entry name" value="Sulfotransferase_dom"/>
</dbReference>
<dbReference type="InterPro" id="IPR051135">
    <property type="entry name" value="Gal/GlcNAc/GalNAc_ST"/>
</dbReference>
<feature type="region of interest" description="Disordered" evidence="1">
    <location>
        <begin position="351"/>
        <end position="371"/>
    </location>
</feature>
<dbReference type="GO" id="GO:0006790">
    <property type="term" value="P:sulfur compound metabolic process"/>
    <property type="evidence" value="ECO:0007669"/>
    <property type="project" value="TreeGrafter"/>
</dbReference>
<dbReference type="AlphaFoldDB" id="A0A8K0KHH5"/>
<evidence type="ECO:0000256" key="1">
    <source>
        <dbReference type="SAM" id="MobiDB-lite"/>
    </source>
</evidence>
<sequence>MLEMALDEQRQLIDEEMASYSYPQGKYNVSARSLEDLVPEKGGTPLRNVLVTTWRSGSTFLGDVLNSQPANFYHYEPLLPLGIIQVGEKSPYANSSIASLRQLLLCNYTGMEDSYLAYGQEHKWLMSHNTRLWDSCGGNHELCWNPDFLTRSCRLFPFQSMKVVRLRLRLAATLLQDKSLNVRMILLVRDPRGTMQSRRHREWCPPSPDCSDPKRLCKDLVDDYWAAVELRKLYPDRFLVLRYEDLSLNPSTVTQSLFEFLGLAQGIGVPVEENKDETLLHPAIIHFLETHTKADQGGVSSTHRDSRTAPFRWRKELSPIEINSIQSSCREALHLWGYKEMSIKKVLGKARGPHKNTDIDDFNPLGSLHME</sequence>
<keyword evidence="4" id="KW-1185">Reference proteome</keyword>
<reference evidence="3" key="1">
    <citation type="submission" date="2013-04" db="EMBL/GenBank/DDBJ databases">
        <authorList>
            <person name="Qu J."/>
            <person name="Murali S.C."/>
            <person name="Bandaranaike D."/>
            <person name="Bellair M."/>
            <person name="Blankenburg K."/>
            <person name="Chao H."/>
            <person name="Dinh H."/>
            <person name="Doddapaneni H."/>
            <person name="Downs B."/>
            <person name="Dugan-Rocha S."/>
            <person name="Elkadiri S."/>
            <person name="Gnanaolivu R.D."/>
            <person name="Hernandez B."/>
            <person name="Javaid M."/>
            <person name="Jayaseelan J.C."/>
            <person name="Lee S."/>
            <person name="Li M."/>
            <person name="Ming W."/>
            <person name="Munidasa M."/>
            <person name="Muniz J."/>
            <person name="Nguyen L."/>
            <person name="Ongeri F."/>
            <person name="Osuji N."/>
            <person name="Pu L.-L."/>
            <person name="Puazo M."/>
            <person name="Qu C."/>
            <person name="Quiroz J."/>
            <person name="Raj R."/>
            <person name="Weissenberger G."/>
            <person name="Xin Y."/>
            <person name="Zou X."/>
            <person name="Han Y."/>
            <person name="Richards S."/>
            <person name="Worley K."/>
            <person name="Muzny D."/>
            <person name="Gibbs R."/>
        </authorList>
    </citation>
    <scope>NUCLEOTIDE SEQUENCE</scope>
    <source>
        <strain evidence="3">Sampled in the wild</strain>
    </source>
</reference>
<evidence type="ECO:0000313" key="4">
    <source>
        <dbReference type="Proteomes" id="UP000792457"/>
    </source>
</evidence>
<dbReference type="EMBL" id="KZ308766">
    <property type="protein sequence ID" value="KAG8234041.1"/>
    <property type="molecule type" value="Genomic_DNA"/>
</dbReference>
<dbReference type="Proteomes" id="UP000792457">
    <property type="component" value="Unassembled WGS sequence"/>
</dbReference>
<dbReference type="Gene3D" id="3.40.50.300">
    <property type="entry name" value="P-loop containing nucleotide triphosphate hydrolases"/>
    <property type="match status" value="1"/>
</dbReference>
<dbReference type="PANTHER" id="PTHR10704:SF44">
    <property type="entry name" value="LD35051P-RELATED"/>
    <property type="match status" value="1"/>
</dbReference>
<organism evidence="3 4">
    <name type="scientific">Ladona fulva</name>
    <name type="common">Scarce chaser dragonfly</name>
    <name type="synonym">Libellula fulva</name>
    <dbReference type="NCBI Taxonomy" id="123851"/>
    <lineage>
        <taxon>Eukaryota</taxon>
        <taxon>Metazoa</taxon>
        <taxon>Ecdysozoa</taxon>
        <taxon>Arthropoda</taxon>
        <taxon>Hexapoda</taxon>
        <taxon>Insecta</taxon>
        <taxon>Pterygota</taxon>
        <taxon>Palaeoptera</taxon>
        <taxon>Odonata</taxon>
        <taxon>Epiprocta</taxon>
        <taxon>Anisoptera</taxon>
        <taxon>Libelluloidea</taxon>
        <taxon>Libellulidae</taxon>
        <taxon>Ladona</taxon>
    </lineage>
</organism>
<dbReference type="OrthoDB" id="6138663at2759"/>
<proteinExistence type="predicted"/>
<dbReference type="GO" id="GO:0001517">
    <property type="term" value="F:N-acetylglucosamine 6-O-sulfotransferase activity"/>
    <property type="evidence" value="ECO:0007669"/>
    <property type="project" value="TreeGrafter"/>
</dbReference>